<dbReference type="OrthoDB" id="9805821at2"/>
<evidence type="ECO:0000256" key="1">
    <source>
        <dbReference type="ARBA" id="ARBA00001231"/>
    </source>
</evidence>
<dbReference type="InterPro" id="IPR050226">
    <property type="entry name" value="NagZ_Beta-hexosaminidase"/>
</dbReference>
<dbReference type="InterPro" id="IPR036962">
    <property type="entry name" value="Glyco_hydro_3_N_sf"/>
</dbReference>
<dbReference type="AlphaFoldDB" id="F8EXD6"/>
<evidence type="ECO:0000256" key="2">
    <source>
        <dbReference type="ARBA" id="ARBA00005336"/>
    </source>
</evidence>
<keyword evidence="5" id="KW-0326">Glycosidase</keyword>
<feature type="domain" description="Glycoside hydrolase family 3 N-terminal" evidence="8">
    <location>
        <begin position="232"/>
        <end position="483"/>
    </location>
</feature>
<gene>
    <name evidence="9" type="ordered locus">Spica_1014</name>
</gene>
<dbReference type="PANTHER" id="PTHR30480">
    <property type="entry name" value="BETA-HEXOSAMINIDASE-RELATED"/>
    <property type="match status" value="1"/>
</dbReference>
<evidence type="ECO:0000313" key="10">
    <source>
        <dbReference type="Proteomes" id="UP000000503"/>
    </source>
</evidence>
<dbReference type="GO" id="GO:0009254">
    <property type="term" value="P:peptidoglycan turnover"/>
    <property type="evidence" value="ECO:0007669"/>
    <property type="project" value="TreeGrafter"/>
</dbReference>
<evidence type="ECO:0000256" key="4">
    <source>
        <dbReference type="ARBA" id="ARBA00022801"/>
    </source>
</evidence>
<dbReference type="InterPro" id="IPR001764">
    <property type="entry name" value="Glyco_hydro_3_N"/>
</dbReference>
<evidence type="ECO:0000256" key="7">
    <source>
        <dbReference type="SAM" id="Phobius"/>
    </source>
</evidence>
<evidence type="ECO:0000256" key="3">
    <source>
        <dbReference type="ARBA" id="ARBA00012663"/>
    </source>
</evidence>
<feature type="transmembrane region" description="Helical" evidence="7">
    <location>
        <begin position="12"/>
        <end position="34"/>
    </location>
</feature>
<comment type="similarity">
    <text evidence="2">Belongs to the glycosyl hydrolase 3 family.</text>
</comment>
<evidence type="ECO:0000259" key="8">
    <source>
        <dbReference type="Pfam" id="PF00933"/>
    </source>
</evidence>
<keyword evidence="7" id="KW-0812">Transmembrane</keyword>
<organism evidence="9 10">
    <name type="scientific">Gracilinema caldarium (strain ATCC 51460 / DSM 7334 / H1)</name>
    <name type="common">Treponema caldarium</name>
    <dbReference type="NCBI Taxonomy" id="744872"/>
    <lineage>
        <taxon>Bacteria</taxon>
        <taxon>Pseudomonadati</taxon>
        <taxon>Spirochaetota</taxon>
        <taxon>Spirochaetia</taxon>
        <taxon>Spirochaetales</taxon>
        <taxon>Breznakiellaceae</taxon>
        <taxon>Gracilinema</taxon>
    </lineage>
</organism>
<protein>
    <recommendedName>
        <fullName evidence="3">beta-N-acetylhexosaminidase</fullName>
        <ecNumber evidence="3">3.2.1.52</ecNumber>
    </recommendedName>
</protein>
<dbReference type="InterPro" id="IPR017853">
    <property type="entry name" value="GH"/>
</dbReference>
<evidence type="ECO:0000313" key="9">
    <source>
        <dbReference type="EMBL" id="AEJ19163.1"/>
    </source>
</evidence>
<dbReference type="STRING" id="744872.Spica_1014"/>
<keyword evidence="10" id="KW-1185">Reference proteome</keyword>
<comment type="catalytic activity">
    <reaction evidence="1">
        <text>Hydrolysis of terminal non-reducing N-acetyl-D-hexosamine residues in N-acetyl-beta-D-hexosaminides.</text>
        <dbReference type="EC" id="3.2.1.52"/>
    </reaction>
</comment>
<proteinExistence type="inferred from homology"/>
<evidence type="ECO:0000256" key="6">
    <source>
        <dbReference type="SAM" id="MobiDB-lite"/>
    </source>
</evidence>
<dbReference type="Pfam" id="PF00933">
    <property type="entry name" value="Glyco_hydro_3"/>
    <property type="match status" value="1"/>
</dbReference>
<dbReference type="EC" id="3.2.1.52" evidence="3"/>
<dbReference type="eggNOG" id="COG1472">
    <property type="taxonomic scope" value="Bacteria"/>
</dbReference>
<keyword evidence="7" id="KW-1133">Transmembrane helix</keyword>
<dbReference type="HOGENOM" id="CLU_008392_0_2_12"/>
<name>F8EXD6_GRAC1</name>
<dbReference type="Proteomes" id="UP000000503">
    <property type="component" value="Chromosome"/>
</dbReference>
<evidence type="ECO:0000256" key="5">
    <source>
        <dbReference type="ARBA" id="ARBA00023295"/>
    </source>
</evidence>
<reference evidence="10" key="1">
    <citation type="journal article" date="2013" name="Stand. Genomic Sci.">
        <title>Genome sequence of the thermophilic fresh-water bacterium Spirochaeta caldaria type strain (H1(T)), reclassification of Spirochaeta caldaria, Spirochaeta stenostrepta, and Spirochaeta zuelzerae in the genus Treponema as Treponema caldaria comb. nov., Treponema stenostrepta comb. nov., and Treponema zuelzerae comb. nov., and emendation of the genus Treponema.</title>
        <authorList>
            <person name="Abt B."/>
            <person name="Goker M."/>
            <person name="Scheuner C."/>
            <person name="Han C."/>
            <person name="Lu M."/>
            <person name="Misra M."/>
            <person name="Lapidus A."/>
            <person name="Nolan M."/>
            <person name="Lucas S."/>
            <person name="Hammon N."/>
            <person name="Deshpande S."/>
            <person name="Cheng J.F."/>
            <person name="Tapia R."/>
            <person name="Goodwin L.A."/>
            <person name="Pitluck S."/>
            <person name="Liolios K."/>
            <person name="Pagani I."/>
            <person name="Ivanova N."/>
            <person name="Mavromatis K."/>
            <person name="Mikhailova N."/>
            <person name="Huntemann M."/>
            <person name="Pati A."/>
            <person name="Chen A."/>
            <person name="Palaniappan K."/>
            <person name="Land M."/>
            <person name="Hauser L."/>
            <person name="Jeffries C.D."/>
            <person name="Rohde M."/>
            <person name="Spring S."/>
            <person name="Gronow S."/>
            <person name="Detter J.C."/>
            <person name="Bristow J."/>
            <person name="Eisen J.A."/>
            <person name="Markowitz V."/>
            <person name="Hugenholtz P."/>
            <person name="Kyrpides N.C."/>
            <person name="Woyke T."/>
            <person name="Klenk H.P."/>
        </authorList>
    </citation>
    <scope>NUCLEOTIDE SEQUENCE</scope>
    <source>
        <strain evidence="10">ATCC 51460 / DSM 7334 / H1</strain>
    </source>
</reference>
<dbReference type="Gene3D" id="3.20.20.300">
    <property type="entry name" value="Glycoside hydrolase, family 3, N-terminal domain"/>
    <property type="match status" value="1"/>
</dbReference>
<dbReference type="GO" id="GO:0004563">
    <property type="term" value="F:beta-N-acetylhexosaminidase activity"/>
    <property type="evidence" value="ECO:0007669"/>
    <property type="project" value="UniProtKB-EC"/>
</dbReference>
<feature type="region of interest" description="Disordered" evidence="6">
    <location>
        <begin position="201"/>
        <end position="226"/>
    </location>
</feature>
<sequence length="518" mass="56725">MIYKTNNNTSIYLCIIVVLETLYFISCNIGTLSFQGDSSQNKRVLFSEREHAFRAQLARESRYREMAQQIVTRMHTEALVAQVLMTGVAGRDSLSPEMKKLLSEIPVGAIMLFKYNIADSPRGVYTFIAECTTTAAQPLPEQVDTSTPSTAGTSTVAEINRLLPFVAIDHEGGDVYRLGQVATHMPPASRYLSVSLEIAGRGTTRGPSQQNTAGRPRSAGSIASTAHLGSTTDSRLAIHDDTWFTIRQAAYLSGRELRSLGITMNLAPVAEPLAPENRDFLQNRSFAADPTAVAAAAAAFIQGMGEAGVTCVVKHFPLSAAADPHHGTSVLTIDKQGLSNLVAPFEALLKNRKHIIDLETLYPKSLITLPIQPGGVMVAHTIVTPIDEKFPASLSNRVLHSWIRESLGFSGIVLTDDFAMKAITDAGYTVEGAIIHALKAGSDMVMVWPRDLRRIHRILVEQAKSDTLFRERLVDAASRIITLKLLQGLMESPTAFNDEGYDCMRKATEQFLRERNLR</sequence>
<accession>F8EXD6</accession>
<dbReference type="GO" id="GO:0005975">
    <property type="term" value="P:carbohydrate metabolic process"/>
    <property type="evidence" value="ECO:0007669"/>
    <property type="project" value="InterPro"/>
</dbReference>
<keyword evidence="4 9" id="KW-0378">Hydrolase</keyword>
<dbReference type="PANTHER" id="PTHR30480:SF13">
    <property type="entry name" value="BETA-HEXOSAMINIDASE"/>
    <property type="match status" value="1"/>
</dbReference>
<dbReference type="SUPFAM" id="SSF51445">
    <property type="entry name" value="(Trans)glycosidases"/>
    <property type="match status" value="1"/>
</dbReference>
<dbReference type="EMBL" id="CP002868">
    <property type="protein sequence ID" value="AEJ19163.1"/>
    <property type="molecule type" value="Genomic_DNA"/>
</dbReference>
<dbReference type="KEGG" id="scd:Spica_1014"/>
<keyword evidence="7" id="KW-0472">Membrane</keyword>